<name>A0A0J0XPJ6_9TREE</name>
<proteinExistence type="predicted"/>
<feature type="chain" id="PRO_5005245471" description="Granulins domain-containing protein" evidence="1">
    <location>
        <begin position="17"/>
        <end position="98"/>
    </location>
</feature>
<dbReference type="RefSeq" id="XP_018279509.1">
    <property type="nucleotide sequence ID" value="XM_018426612.1"/>
</dbReference>
<accession>A0A0J0XPJ6</accession>
<dbReference type="AlphaFoldDB" id="A0A0J0XPJ6"/>
<evidence type="ECO:0008006" key="4">
    <source>
        <dbReference type="Google" id="ProtNLM"/>
    </source>
</evidence>
<organism evidence="2 3">
    <name type="scientific">Cutaneotrichosporon oleaginosum</name>
    <dbReference type="NCBI Taxonomy" id="879819"/>
    <lineage>
        <taxon>Eukaryota</taxon>
        <taxon>Fungi</taxon>
        <taxon>Dikarya</taxon>
        <taxon>Basidiomycota</taxon>
        <taxon>Agaricomycotina</taxon>
        <taxon>Tremellomycetes</taxon>
        <taxon>Trichosporonales</taxon>
        <taxon>Trichosporonaceae</taxon>
        <taxon>Cutaneotrichosporon</taxon>
    </lineage>
</organism>
<evidence type="ECO:0000256" key="1">
    <source>
        <dbReference type="SAM" id="SignalP"/>
    </source>
</evidence>
<protein>
    <recommendedName>
        <fullName evidence="4">Granulins domain-containing protein</fullName>
    </recommendedName>
</protein>
<evidence type="ECO:0000313" key="2">
    <source>
        <dbReference type="EMBL" id="KLT43018.1"/>
    </source>
</evidence>
<feature type="signal peptide" evidence="1">
    <location>
        <begin position="1"/>
        <end position="16"/>
    </location>
</feature>
<dbReference type="GeneID" id="28987215"/>
<gene>
    <name evidence="2" type="ORF">CC85DRAFT_327716</name>
</gene>
<evidence type="ECO:0000313" key="3">
    <source>
        <dbReference type="Proteomes" id="UP000053611"/>
    </source>
</evidence>
<dbReference type="Proteomes" id="UP000053611">
    <property type="component" value="Unassembled WGS sequence"/>
</dbReference>
<keyword evidence="3" id="KW-1185">Reference proteome</keyword>
<reference evidence="2 3" key="1">
    <citation type="submission" date="2015-03" db="EMBL/GenBank/DDBJ databases">
        <title>Genomics and transcriptomics of the oil-accumulating basidiomycete yeast T. oleaginosus allow insights into substrate utilization and the diverse evolutionary trajectories of mating systems in fungi.</title>
        <authorList>
            <consortium name="DOE Joint Genome Institute"/>
            <person name="Kourist R."/>
            <person name="Kracht O."/>
            <person name="Bracharz F."/>
            <person name="Lipzen A."/>
            <person name="Nolan M."/>
            <person name="Ohm R."/>
            <person name="Grigoriev I."/>
            <person name="Sun S."/>
            <person name="Heitman J."/>
            <person name="Bruck T."/>
            <person name="Nowrousian M."/>
        </authorList>
    </citation>
    <scope>NUCLEOTIDE SEQUENCE [LARGE SCALE GENOMIC DNA]</scope>
    <source>
        <strain evidence="2 3">IBC0246</strain>
    </source>
</reference>
<sequence>MLARLLLATLAAMAFAAPSAPLPPNDYVAKYYPAPLLPKGVSCHTKRVPCAKDACYRCCDDGLHGCPAPGFACYKGIQGYMCHSIKGPIYTIPKPPID</sequence>
<dbReference type="EMBL" id="KQ087199">
    <property type="protein sequence ID" value="KLT43018.1"/>
    <property type="molecule type" value="Genomic_DNA"/>
</dbReference>
<keyword evidence="1" id="KW-0732">Signal</keyword>